<protein>
    <submittedName>
        <fullName evidence="2">Uncharacterized protein</fullName>
    </submittedName>
</protein>
<sequence>VRCELSCDHVGANPQSLRHLRLQSFLGLGNESSADPQLRPVLDHQHHLGAHR</sequence>
<evidence type="ECO:0000313" key="2">
    <source>
        <dbReference type="EMBL" id="KAL0171182.1"/>
    </source>
</evidence>
<comment type="caution">
    <text evidence="2">The sequence shown here is derived from an EMBL/GenBank/DDBJ whole genome shotgun (WGS) entry which is preliminary data.</text>
</comment>
<gene>
    <name evidence="2" type="ORF">M9458_031493</name>
</gene>
<accession>A0ABD0PAU1</accession>
<feature type="non-terminal residue" evidence="2">
    <location>
        <position position="1"/>
    </location>
</feature>
<dbReference type="AlphaFoldDB" id="A0ABD0PAU1"/>
<feature type="region of interest" description="Disordered" evidence="1">
    <location>
        <begin position="29"/>
        <end position="52"/>
    </location>
</feature>
<dbReference type="Proteomes" id="UP001529510">
    <property type="component" value="Unassembled WGS sequence"/>
</dbReference>
<evidence type="ECO:0000313" key="3">
    <source>
        <dbReference type="Proteomes" id="UP001529510"/>
    </source>
</evidence>
<name>A0ABD0PAU1_CIRMR</name>
<dbReference type="EMBL" id="JAMKFB020000016">
    <property type="protein sequence ID" value="KAL0171182.1"/>
    <property type="molecule type" value="Genomic_DNA"/>
</dbReference>
<reference evidence="2 3" key="1">
    <citation type="submission" date="2024-05" db="EMBL/GenBank/DDBJ databases">
        <title>Genome sequencing and assembly of Indian major carp, Cirrhinus mrigala (Hamilton, 1822).</title>
        <authorList>
            <person name="Mohindra V."/>
            <person name="Chowdhury L.M."/>
            <person name="Lal K."/>
            <person name="Jena J.K."/>
        </authorList>
    </citation>
    <scope>NUCLEOTIDE SEQUENCE [LARGE SCALE GENOMIC DNA]</scope>
    <source>
        <strain evidence="2">CM1030</strain>
        <tissue evidence="2">Blood</tissue>
    </source>
</reference>
<feature type="non-terminal residue" evidence="2">
    <location>
        <position position="52"/>
    </location>
</feature>
<organism evidence="2 3">
    <name type="scientific">Cirrhinus mrigala</name>
    <name type="common">Mrigala</name>
    <dbReference type="NCBI Taxonomy" id="683832"/>
    <lineage>
        <taxon>Eukaryota</taxon>
        <taxon>Metazoa</taxon>
        <taxon>Chordata</taxon>
        <taxon>Craniata</taxon>
        <taxon>Vertebrata</taxon>
        <taxon>Euteleostomi</taxon>
        <taxon>Actinopterygii</taxon>
        <taxon>Neopterygii</taxon>
        <taxon>Teleostei</taxon>
        <taxon>Ostariophysi</taxon>
        <taxon>Cypriniformes</taxon>
        <taxon>Cyprinidae</taxon>
        <taxon>Labeoninae</taxon>
        <taxon>Labeonini</taxon>
        <taxon>Cirrhinus</taxon>
    </lineage>
</organism>
<keyword evidence="3" id="KW-1185">Reference proteome</keyword>
<evidence type="ECO:0000256" key="1">
    <source>
        <dbReference type="SAM" id="MobiDB-lite"/>
    </source>
</evidence>
<proteinExistence type="predicted"/>